<proteinExistence type="predicted"/>
<dbReference type="SUPFAM" id="SSF56219">
    <property type="entry name" value="DNase I-like"/>
    <property type="match status" value="1"/>
</dbReference>
<accession>D5RQ32</accession>
<dbReference type="GO" id="GO:0016020">
    <property type="term" value="C:membrane"/>
    <property type="evidence" value="ECO:0007669"/>
    <property type="project" value="GOC"/>
</dbReference>
<dbReference type="RefSeq" id="WP_007002224.1">
    <property type="nucleotide sequence ID" value="NZ_GG770777.1"/>
</dbReference>
<keyword evidence="4" id="KW-1185">Reference proteome</keyword>
<sequence length="264" mass="28630">MILRAMSWNIHAGIGGDGRYDLGRVLGLIRRHRPDLLAVQEIDSRPCGRSACAFDTLREAFGGHAIAAETMRGGEGAYGHMLLSRWPFQEADTHDLSVEGREPRQAIAARLRMPGGASLGVVAAHLGLRWRERGQQARRMAALVRGMPGPVVVMGDFNDWSWGGPVWRALAPLLPARTRHRTFPARLPLLRLDEIFCRPAQLLGRSWVDRDAAIASDHLPVLAELHVGAARHAGPARRGGQEAPQPAPGRLAASPALVPVPSDA</sequence>
<dbReference type="AlphaFoldDB" id="D5RQ32"/>
<evidence type="ECO:0000313" key="4">
    <source>
        <dbReference type="Proteomes" id="UP000005324"/>
    </source>
</evidence>
<feature type="domain" description="Endonuclease/exonuclease/phosphatase" evidence="2">
    <location>
        <begin position="6"/>
        <end position="218"/>
    </location>
</feature>
<gene>
    <name evidence="3" type="ORF">HMPREF0731_3194</name>
</gene>
<dbReference type="PANTHER" id="PTHR14859">
    <property type="entry name" value="CALCOFLUOR WHITE HYPERSENSITIVE PROTEIN PRECURSOR"/>
    <property type="match status" value="1"/>
</dbReference>
<dbReference type="EMBL" id="ADVL01000655">
    <property type="protein sequence ID" value="EFH10583.1"/>
    <property type="molecule type" value="Genomic_DNA"/>
</dbReference>
<name>D5RQ32_9PROT</name>
<dbReference type="InterPro" id="IPR051916">
    <property type="entry name" value="GPI-anchor_lipid_remodeler"/>
</dbReference>
<keyword evidence="3" id="KW-0269">Exonuclease</keyword>
<comment type="caution">
    <text evidence="3">The sequence shown here is derived from an EMBL/GenBank/DDBJ whole genome shotgun (WGS) entry which is preliminary data.</text>
</comment>
<evidence type="ECO:0000259" key="2">
    <source>
        <dbReference type="Pfam" id="PF03372"/>
    </source>
</evidence>
<organism evidence="3 4">
    <name type="scientific">Pseudoroseomonas cervicalis ATCC 49957</name>
    <dbReference type="NCBI Taxonomy" id="525371"/>
    <lineage>
        <taxon>Bacteria</taxon>
        <taxon>Pseudomonadati</taxon>
        <taxon>Pseudomonadota</taxon>
        <taxon>Alphaproteobacteria</taxon>
        <taxon>Acetobacterales</taxon>
        <taxon>Roseomonadaceae</taxon>
        <taxon>Roseomonas</taxon>
    </lineage>
</organism>
<evidence type="ECO:0000256" key="1">
    <source>
        <dbReference type="SAM" id="MobiDB-lite"/>
    </source>
</evidence>
<dbReference type="Proteomes" id="UP000005324">
    <property type="component" value="Unassembled WGS sequence"/>
</dbReference>
<keyword evidence="3" id="KW-0255">Endonuclease</keyword>
<dbReference type="HOGENOM" id="CLU_060500_3_0_5"/>
<keyword evidence="3" id="KW-0378">Hydrolase</keyword>
<keyword evidence="3" id="KW-0540">Nuclease</keyword>
<reference evidence="3 4" key="1">
    <citation type="submission" date="2010-04" db="EMBL/GenBank/DDBJ databases">
        <authorList>
            <person name="Qin X."/>
            <person name="Bachman B."/>
            <person name="Battles P."/>
            <person name="Bell A."/>
            <person name="Bess C."/>
            <person name="Bickham C."/>
            <person name="Chaboub L."/>
            <person name="Chen D."/>
            <person name="Coyle M."/>
            <person name="Deiros D.R."/>
            <person name="Dinh H."/>
            <person name="Forbes L."/>
            <person name="Fowler G."/>
            <person name="Francisco L."/>
            <person name="Fu Q."/>
            <person name="Gubbala S."/>
            <person name="Hale W."/>
            <person name="Han Y."/>
            <person name="Hemphill L."/>
            <person name="Highlander S.K."/>
            <person name="Hirani K."/>
            <person name="Hogues M."/>
            <person name="Jackson L."/>
            <person name="Jakkamsetti A."/>
            <person name="Javaid M."/>
            <person name="Jiang H."/>
            <person name="Korchina V."/>
            <person name="Kovar C."/>
            <person name="Lara F."/>
            <person name="Lee S."/>
            <person name="Mata R."/>
            <person name="Mathew T."/>
            <person name="Moen C."/>
            <person name="Morales K."/>
            <person name="Munidasa M."/>
            <person name="Nazareth L."/>
            <person name="Ngo R."/>
            <person name="Nguyen L."/>
            <person name="Okwuonu G."/>
            <person name="Ongeri F."/>
            <person name="Patil S."/>
            <person name="Petrosino J."/>
            <person name="Pham C."/>
            <person name="Pham P."/>
            <person name="Pu L.-L."/>
            <person name="Puazo M."/>
            <person name="Raj R."/>
            <person name="Reid J."/>
            <person name="Rouhana J."/>
            <person name="Saada N."/>
            <person name="Shang Y."/>
            <person name="Simmons D."/>
            <person name="Thornton R."/>
            <person name="Warren J."/>
            <person name="Weissenberger G."/>
            <person name="Zhang J."/>
            <person name="Zhang L."/>
            <person name="Zhou C."/>
            <person name="Zhu D."/>
            <person name="Muzny D."/>
            <person name="Worley K."/>
            <person name="Gibbs R."/>
        </authorList>
    </citation>
    <scope>NUCLEOTIDE SEQUENCE [LARGE SCALE GENOMIC DNA]</scope>
    <source>
        <strain evidence="3 4">ATCC 49957</strain>
    </source>
</reference>
<dbReference type="GO" id="GO:0004519">
    <property type="term" value="F:endonuclease activity"/>
    <property type="evidence" value="ECO:0007669"/>
    <property type="project" value="UniProtKB-KW"/>
</dbReference>
<dbReference type="PANTHER" id="PTHR14859:SF15">
    <property type="entry name" value="ENDONUCLEASE_EXONUCLEASE_PHOSPHATASE DOMAIN-CONTAINING PROTEIN"/>
    <property type="match status" value="1"/>
</dbReference>
<dbReference type="Pfam" id="PF03372">
    <property type="entry name" value="Exo_endo_phos"/>
    <property type="match status" value="1"/>
</dbReference>
<protein>
    <submittedName>
        <fullName evidence="3">Endonuclease/exonuclease/phosphatase family protein</fullName>
    </submittedName>
</protein>
<feature type="region of interest" description="Disordered" evidence="1">
    <location>
        <begin position="232"/>
        <end position="264"/>
    </location>
</feature>
<dbReference type="InterPro" id="IPR036691">
    <property type="entry name" value="Endo/exonu/phosph_ase_sf"/>
</dbReference>
<dbReference type="GO" id="GO:0006506">
    <property type="term" value="P:GPI anchor biosynthetic process"/>
    <property type="evidence" value="ECO:0007669"/>
    <property type="project" value="TreeGrafter"/>
</dbReference>
<dbReference type="Gene3D" id="3.60.10.10">
    <property type="entry name" value="Endonuclease/exonuclease/phosphatase"/>
    <property type="match status" value="1"/>
</dbReference>
<dbReference type="GO" id="GO:0004527">
    <property type="term" value="F:exonuclease activity"/>
    <property type="evidence" value="ECO:0007669"/>
    <property type="project" value="UniProtKB-KW"/>
</dbReference>
<evidence type="ECO:0000313" key="3">
    <source>
        <dbReference type="EMBL" id="EFH10583.1"/>
    </source>
</evidence>
<dbReference type="InterPro" id="IPR005135">
    <property type="entry name" value="Endo/exonuclease/phosphatase"/>
</dbReference>